<evidence type="ECO:0000256" key="4">
    <source>
        <dbReference type="SAM" id="MobiDB-lite"/>
    </source>
</evidence>
<dbReference type="RefSeq" id="WP_022229552.1">
    <property type="nucleotide sequence ID" value="NZ_JAJEQM010000023.1"/>
</dbReference>
<dbReference type="GO" id="GO:0006281">
    <property type="term" value="P:DNA repair"/>
    <property type="evidence" value="ECO:0007669"/>
    <property type="project" value="UniProtKB-KW"/>
</dbReference>
<evidence type="ECO:0000313" key="5">
    <source>
        <dbReference type="EMBL" id="MCC2211712.1"/>
    </source>
</evidence>
<protein>
    <submittedName>
        <fullName evidence="5">Uncharacterized protein</fullName>
    </submittedName>
</protein>
<keyword evidence="3" id="KW-0234">DNA repair</keyword>
<reference evidence="5 6" key="1">
    <citation type="submission" date="2021-10" db="EMBL/GenBank/DDBJ databases">
        <title>Anaerobic single-cell dispensing facilitates the cultivation of human gut bacteria.</title>
        <authorList>
            <person name="Afrizal A."/>
        </authorList>
    </citation>
    <scope>NUCLEOTIDE SEQUENCE [LARGE SCALE GENOMIC DNA]</scope>
    <source>
        <strain evidence="5 6">CLA-AA-H232</strain>
    </source>
</reference>
<dbReference type="Proteomes" id="UP001198242">
    <property type="component" value="Unassembled WGS sequence"/>
</dbReference>
<organism evidence="5 6">
    <name type="scientific">Hominilimicola fabiformis</name>
    <dbReference type="NCBI Taxonomy" id="2885356"/>
    <lineage>
        <taxon>Bacteria</taxon>
        <taxon>Bacillati</taxon>
        <taxon>Bacillota</taxon>
        <taxon>Clostridia</taxon>
        <taxon>Eubacteriales</taxon>
        <taxon>Oscillospiraceae</taxon>
        <taxon>Hominilimicola</taxon>
    </lineage>
</organism>
<comment type="similarity">
    <text evidence="1">Belongs to the RAD52 family.</text>
</comment>
<evidence type="ECO:0000256" key="3">
    <source>
        <dbReference type="ARBA" id="ARBA00023204"/>
    </source>
</evidence>
<keyword evidence="6" id="KW-1185">Reference proteome</keyword>
<dbReference type="InterPro" id="IPR041247">
    <property type="entry name" value="Rad52_fam"/>
</dbReference>
<comment type="caution">
    <text evidence="5">The sequence shown here is derived from an EMBL/GenBank/DDBJ whole genome shotgun (WGS) entry which is preliminary data.</text>
</comment>
<name>A0AAE3E1D3_9FIRM</name>
<dbReference type="Pfam" id="PF04098">
    <property type="entry name" value="Rad52_Rad22"/>
    <property type="match status" value="1"/>
</dbReference>
<dbReference type="EMBL" id="JAJEQM010000023">
    <property type="protein sequence ID" value="MCC2211712.1"/>
    <property type="molecule type" value="Genomic_DNA"/>
</dbReference>
<accession>A0AAE3E1D3</accession>
<evidence type="ECO:0000256" key="1">
    <source>
        <dbReference type="ARBA" id="ARBA00006638"/>
    </source>
</evidence>
<dbReference type="AlphaFoldDB" id="A0AAE3E1D3"/>
<evidence type="ECO:0000313" key="6">
    <source>
        <dbReference type="Proteomes" id="UP001198242"/>
    </source>
</evidence>
<gene>
    <name evidence="5" type="ORF">LKE05_13065</name>
</gene>
<keyword evidence="2" id="KW-0227">DNA damage</keyword>
<sequence>MSVNKYLEGLAKPFDAECVKWRIQVTNNEKTSGLAVAYLDSRTIAKRLDEVVGQMRWKDEYKPWITAKNNASQICTISIYDDSLKEWISKSDGAELSNYSPIKGGLSDAFKRAAVKWGIGRYLYEITPVWVNVYMRGDKIYIQDDEMPKLQQRYITFLKNLNTGNTPEPQADKAKPTSKPASPQQTQQPTITPLYEILGVKRQKDGQNVRSMLKIKDIKGGNKTATVYYNGTDDNFKEGAKLNSAVFYSQDTGFGKVHILQDYELAA</sequence>
<evidence type="ECO:0000256" key="2">
    <source>
        <dbReference type="ARBA" id="ARBA00022763"/>
    </source>
</evidence>
<feature type="compositionally biased region" description="Low complexity" evidence="4">
    <location>
        <begin position="177"/>
        <end position="188"/>
    </location>
</feature>
<feature type="region of interest" description="Disordered" evidence="4">
    <location>
        <begin position="161"/>
        <end position="188"/>
    </location>
</feature>
<proteinExistence type="inferred from homology"/>